<dbReference type="RefSeq" id="WP_187057460.1">
    <property type="nucleotide sequence ID" value="NZ_CP060412.1"/>
</dbReference>
<reference evidence="2 3" key="1">
    <citation type="submission" date="2020-08" db="EMBL/GenBank/DDBJ databases">
        <title>Dyella sp. G9 isolated from forest soil.</title>
        <authorList>
            <person name="Fu J."/>
            <person name="Qiu L."/>
        </authorList>
    </citation>
    <scope>NUCLEOTIDE SEQUENCE [LARGE SCALE GENOMIC DNA]</scope>
    <source>
        <strain evidence="2 3">G9</strain>
    </source>
</reference>
<keyword evidence="1" id="KW-0732">Signal</keyword>
<dbReference type="AlphaFoldDB" id="A0A7G8Q5E4"/>
<protein>
    <submittedName>
        <fullName evidence="2">Uncharacterized protein</fullName>
    </submittedName>
</protein>
<dbReference type="Proteomes" id="UP000515873">
    <property type="component" value="Chromosome"/>
</dbReference>
<gene>
    <name evidence="2" type="ORF">H8F01_02205</name>
</gene>
<evidence type="ECO:0000313" key="3">
    <source>
        <dbReference type="Proteomes" id="UP000515873"/>
    </source>
</evidence>
<feature type="signal peptide" evidence="1">
    <location>
        <begin position="1"/>
        <end position="26"/>
    </location>
</feature>
<accession>A0A7G8Q5E4</accession>
<name>A0A7G8Q5E4_9GAMM</name>
<keyword evidence="3" id="KW-1185">Reference proteome</keyword>
<evidence type="ECO:0000313" key="2">
    <source>
        <dbReference type="EMBL" id="QNK02002.1"/>
    </source>
</evidence>
<dbReference type="EMBL" id="CP060412">
    <property type="protein sequence ID" value="QNK02002.1"/>
    <property type="molecule type" value="Genomic_DNA"/>
</dbReference>
<proteinExistence type="predicted"/>
<sequence>MNSTLRVIFLGTTIFVGAAGWASALADDSPTTPADGSGWVPVSEQTLDETRGGFDVGNGLMASFGINRAVYVNGNLVTQTSFNVPDIARMTTTQASAMSSALNAMSITQIGPNNTFDPSSLGQTSAGAVIQNTLNNQNIQSVTTLNTSVNSLNAFRSANFQDALQQAQLQSLVH</sequence>
<evidence type="ECO:0000256" key="1">
    <source>
        <dbReference type="SAM" id="SignalP"/>
    </source>
</evidence>
<feature type="chain" id="PRO_5028853918" evidence="1">
    <location>
        <begin position="27"/>
        <end position="174"/>
    </location>
</feature>
<organism evidence="2 3">
    <name type="scientific">Dyella telluris</name>
    <dbReference type="NCBI Taxonomy" id="2763498"/>
    <lineage>
        <taxon>Bacteria</taxon>
        <taxon>Pseudomonadati</taxon>
        <taxon>Pseudomonadota</taxon>
        <taxon>Gammaproteobacteria</taxon>
        <taxon>Lysobacterales</taxon>
        <taxon>Rhodanobacteraceae</taxon>
        <taxon>Dyella</taxon>
    </lineage>
</organism>
<dbReference type="KEGG" id="dtl:H8F01_02205"/>